<dbReference type="Proteomes" id="UP000199064">
    <property type="component" value="Unassembled WGS sequence"/>
</dbReference>
<evidence type="ECO:0000256" key="1">
    <source>
        <dbReference type="SAM" id="Phobius"/>
    </source>
</evidence>
<proteinExistence type="predicted"/>
<keyword evidence="3" id="KW-1185">Reference proteome</keyword>
<feature type="transmembrane region" description="Helical" evidence="1">
    <location>
        <begin position="95"/>
        <end position="119"/>
    </location>
</feature>
<protein>
    <submittedName>
        <fullName evidence="2">Uncharacterized membrane protein HdeD, DUF308 family</fullName>
    </submittedName>
</protein>
<reference evidence="3" key="1">
    <citation type="submission" date="2016-10" db="EMBL/GenBank/DDBJ databases">
        <authorList>
            <person name="Varghese N."/>
            <person name="Submissions S."/>
        </authorList>
    </citation>
    <scope>NUCLEOTIDE SEQUENCE [LARGE SCALE GENOMIC DNA]</scope>
    <source>
        <strain evidence="3">ES.061</strain>
    </source>
</reference>
<sequence>MANTVENESVHASWGWLALLGAISLIGGILALFNPFAATMTAAILAAWTFVLFGVLQIVQAFRVRGWGGFLWALLLGLLTLAVGISIIAKPAAGIISLTILVAIMFLVLGVVKVMYAFAFRPLSGWGWVLFSGIVSLLLGVMILADMPWAAATILGILLAVELLSNGVFLLLIAFGLRGAQRA</sequence>
<evidence type="ECO:0000313" key="3">
    <source>
        <dbReference type="Proteomes" id="UP000199064"/>
    </source>
</evidence>
<dbReference type="RefSeq" id="WP_007007440.1">
    <property type="nucleotide sequence ID" value="NZ_FNSL01000001.1"/>
</dbReference>
<accession>A0A1H4IQX3</accession>
<feature type="transmembrane region" description="Helical" evidence="1">
    <location>
        <begin position="126"/>
        <end position="145"/>
    </location>
</feature>
<dbReference type="InterPro" id="IPR052712">
    <property type="entry name" value="Acid_resist_chaperone_HdeD"/>
</dbReference>
<organism evidence="2 3">
    <name type="scientific">Nitratireductor aquibiodomus</name>
    <dbReference type="NCBI Taxonomy" id="204799"/>
    <lineage>
        <taxon>Bacteria</taxon>
        <taxon>Pseudomonadati</taxon>
        <taxon>Pseudomonadota</taxon>
        <taxon>Alphaproteobacteria</taxon>
        <taxon>Hyphomicrobiales</taxon>
        <taxon>Phyllobacteriaceae</taxon>
        <taxon>Nitratireductor</taxon>
    </lineage>
</organism>
<dbReference type="InterPro" id="IPR005325">
    <property type="entry name" value="DUF308_memb"/>
</dbReference>
<dbReference type="Pfam" id="PF03729">
    <property type="entry name" value="DUF308"/>
    <property type="match status" value="1"/>
</dbReference>
<gene>
    <name evidence="2" type="ORF">SAMN05216452_0357</name>
</gene>
<dbReference type="PANTHER" id="PTHR34989">
    <property type="entry name" value="PROTEIN HDED"/>
    <property type="match status" value="1"/>
</dbReference>
<keyword evidence="1" id="KW-0472">Membrane</keyword>
<name>A0A1H4IQX3_9HYPH</name>
<keyword evidence="1" id="KW-1133">Transmembrane helix</keyword>
<dbReference type="AlphaFoldDB" id="A0A1H4IQX3"/>
<keyword evidence="1" id="KW-0812">Transmembrane</keyword>
<evidence type="ECO:0000313" key="2">
    <source>
        <dbReference type="EMBL" id="SEB36066.1"/>
    </source>
</evidence>
<dbReference type="PANTHER" id="PTHR34989:SF1">
    <property type="entry name" value="PROTEIN HDED"/>
    <property type="match status" value="1"/>
</dbReference>
<feature type="transmembrane region" description="Helical" evidence="1">
    <location>
        <begin position="39"/>
        <end position="59"/>
    </location>
</feature>
<feature type="transmembrane region" description="Helical" evidence="1">
    <location>
        <begin position="151"/>
        <end position="177"/>
    </location>
</feature>
<feature type="transmembrane region" description="Helical" evidence="1">
    <location>
        <begin position="71"/>
        <end position="89"/>
    </location>
</feature>
<dbReference type="EMBL" id="FNSL01000001">
    <property type="protein sequence ID" value="SEB36066.1"/>
    <property type="molecule type" value="Genomic_DNA"/>
</dbReference>
<dbReference type="GO" id="GO:0005886">
    <property type="term" value="C:plasma membrane"/>
    <property type="evidence" value="ECO:0007669"/>
    <property type="project" value="TreeGrafter"/>
</dbReference>
<feature type="transmembrane region" description="Helical" evidence="1">
    <location>
        <begin position="12"/>
        <end position="33"/>
    </location>
</feature>